<evidence type="ECO:0000313" key="1">
    <source>
        <dbReference type="EMBL" id="KRP31045.1"/>
    </source>
</evidence>
<dbReference type="EMBL" id="LIDM01000397">
    <property type="protein sequence ID" value="KRP31045.1"/>
    <property type="molecule type" value="Genomic_DNA"/>
</dbReference>
<gene>
    <name evidence="1" type="ORF">ABS32_07800</name>
</gene>
<reference evidence="1 2" key="1">
    <citation type="submission" date="2015-10" db="EMBL/GenBank/DDBJ databases">
        <title>Metagenome-Assembled Genomes uncover a global brackish microbiome.</title>
        <authorList>
            <person name="Hugerth L.W."/>
            <person name="Larsson J."/>
            <person name="Alneberg J."/>
            <person name="Lindh M.V."/>
            <person name="Legrand C."/>
            <person name="Pinhassi J."/>
            <person name="Andersson A.F."/>
        </authorList>
    </citation>
    <scope>NUCLEOTIDE SEQUENCE [LARGE SCALE GENOMIC DNA]</scope>
    <source>
        <strain evidence="1">BACL9 MAG-120820-bin42</strain>
    </source>
</reference>
<accession>A0A0R2X4M0</accession>
<evidence type="ECO:0000313" key="2">
    <source>
        <dbReference type="Proteomes" id="UP000051557"/>
    </source>
</evidence>
<comment type="caution">
    <text evidence="1">The sequence shown here is derived from an EMBL/GenBank/DDBJ whole genome shotgun (WGS) entry which is preliminary data.</text>
</comment>
<sequence>MLEELAKRFLNGSEVGVDVGVVEFDVVENDQFGEVLKEFAAFISKGGVVLVALEDPEGAGSVVAPGGEVEGDATDKPAGVKASFFEKEGQHG</sequence>
<organism evidence="1 2">
    <name type="scientific">Verrucomicrobia subdivision 6 bacterium BACL9 MAG-120820-bin42</name>
    <dbReference type="NCBI Taxonomy" id="1655634"/>
    <lineage>
        <taxon>Bacteria</taxon>
        <taxon>Pseudomonadati</taxon>
        <taxon>Verrucomicrobiota</taxon>
        <taxon>Verrucomicrobiia</taxon>
        <taxon>Verrucomicrobiales</taxon>
        <taxon>Verrucomicrobia subdivision 6</taxon>
    </lineage>
</organism>
<proteinExistence type="predicted"/>
<name>A0A0R2X4M0_9BACT</name>
<dbReference type="Proteomes" id="UP000051557">
    <property type="component" value="Unassembled WGS sequence"/>
</dbReference>
<dbReference type="AlphaFoldDB" id="A0A0R2X4M0"/>
<protein>
    <submittedName>
        <fullName evidence="1">Uncharacterized protein</fullName>
    </submittedName>
</protein>